<accession>A0A1M6YDX2</accession>
<dbReference type="Proteomes" id="UP000183975">
    <property type="component" value="Unassembled WGS sequence"/>
</dbReference>
<sequence length="489" mass="55123">MKKWMAYLPFGLLCGSLVVIGGIWGSVWNHTWSGQLELRHLKGDQSALADLNIQFGITDARQRWNFSIKDGALQKESFTLSYEEPVYGSGETIGNWKDGTMQVWNEDVTFQPAADSKIENLDMVDLSLLKEDVYISPELYDDEGNLHGTTCIYDKGQLVLNMDMEAVQKKGKAFRSWSCEIPTHLQYTPEKPLAHIQIENENRSMTYRNYAWSGIDVLSVWSESQEMLYATVRTNADCSGSIGLYCLGPRQEESFKDANSTTHPVKKEPVATLAEIPISESRWVLGLEDVGEGLLVFIGEPDKVTAELYGYDGTLLDSNTMPLEEPVHEIEIQQTKWKDGRGVFVEGSQKTGKNEYYVHFFTGYWLENGTIKPVYLNGNGYGTWTAVGKEKVLVMNRTMDEWDGKAEPIRGNTMNGFKISVYDITEDPAGKEVYCGELETDIDEDALEFFNYFTTKAYKQSVERQTLKSTSSSRQLDVFSVTESAGDSV</sequence>
<gene>
    <name evidence="1" type="ORF">SAMN02745138_02980</name>
</gene>
<protein>
    <submittedName>
        <fullName evidence="1">Uncharacterized protein</fullName>
    </submittedName>
</protein>
<dbReference type="AlphaFoldDB" id="A0A1M6YDX2"/>
<dbReference type="EMBL" id="FRAH01000073">
    <property type="protein sequence ID" value="SHL16342.1"/>
    <property type="molecule type" value="Genomic_DNA"/>
</dbReference>
<dbReference type="OrthoDB" id="2129501at2"/>
<evidence type="ECO:0000313" key="2">
    <source>
        <dbReference type="Proteomes" id="UP000183975"/>
    </source>
</evidence>
<reference evidence="1 2" key="1">
    <citation type="submission" date="2016-11" db="EMBL/GenBank/DDBJ databases">
        <authorList>
            <person name="Jaros S."/>
            <person name="Januszkiewicz K."/>
            <person name="Wedrychowicz H."/>
        </authorList>
    </citation>
    <scope>NUCLEOTIDE SEQUENCE [LARGE SCALE GENOMIC DNA]</scope>
    <source>
        <strain evidence="1 2">DSM 14214</strain>
    </source>
</reference>
<organism evidence="1 2">
    <name type="scientific">Anaerotignum lactatifermentans DSM 14214</name>
    <dbReference type="NCBI Taxonomy" id="1121323"/>
    <lineage>
        <taxon>Bacteria</taxon>
        <taxon>Bacillati</taxon>
        <taxon>Bacillota</taxon>
        <taxon>Clostridia</taxon>
        <taxon>Lachnospirales</taxon>
        <taxon>Anaerotignaceae</taxon>
        <taxon>Anaerotignum</taxon>
    </lineage>
</organism>
<dbReference type="RefSeq" id="WP_072853079.1">
    <property type="nucleotide sequence ID" value="NZ_FRAH01000073.1"/>
</dbReference>
<evidence type="ECO:0000313" key="1">
    <source>
        <dbReference type="EMBL" id="SHL16342.1"/>
    </source>
</evidence>
<name>A0A1M6YDX2_9FIRM</name>
<proteinExistence type="predicted"/>
<keyword evidence="2" id="KW-1185">Reference proteome</keyword>